<keyword evidence="1" id="KW-0812">Transmembrane</keyword>
<name>A0A0C1YAP1_9BURK</name>
<keyword evidence="1" id="KW-1133">Transmembrane helix</keyword>
<dbReference type="EMBL" id="JWJG01000028">
    <property type="protein sequence ID" value="KIF81680.1"/>
    <property type="molecule type" value="Genomic_DNA"/>
</dbReference>
<proteinExistence type="predicted"/>
<evidence type="ECO:0000313" key="3">
    <source>
        <dbReference type="EMBL" id="KIF82041.1"/>
    </source>
</evidence>
<evidence type="ECO:0000313" key="5">
    <source>
        <dbReference type="Proteomes" id="UP000031572"/>
    </source>
</evidence>
<protein>
    <submittedName>
        <fullName evidence="4">Uncharacterized protein</fullName>
    </submittedName>
</protein>
<dbReference type="Proteomes" id="UP000031572">
    <property type="component" value="Unassembled WGS sequence"/>
</dbReference>
<evidence type="ECO:0000313" key="4">
    <source>
        <dbReference type="EMBL" id="KIF84073.1"/>
    </source>
</evidence>
<keyword evidence="5" id="KW-1185">Reference proteome</keyword>
<dbReference type="EMBL" id="JWJG01000007">
    <property type="protein sequence ID" value="KIF84073.1"/>
    <property type="molecule type" value="Genomic_DNA"/>
</dbReference>
<evidence type="ECO:0000256" key="1">
    <source>
        <dbReference type="SAM" id="Phobius"/>
    </source>
</evidence>
<organism evidence="4 5">
    <name type="scientific">Noviherbaspirillum autotrophicum</name>
    <dbReference type="NCBI Taxonomy" id="709839"/>
    <lineage>
        <taxon>Bacteria</taxon>
        <taxon>Pseudomonadati</taxon>
        <taxon>Pseudomonadota</taxon>
        <taxon>Betaproteobacteria</taxon>
        <taxon>Burkholderiales</taxon>
        <taxon>Oxalobacteraceae</taxon>
        <taxon>Noviherbaspirillum</taxon>
    </lineage>
</organism>
<evidence type="ECO:0000313" key="2">
    <source>
        <dbReference type="EMBL" id="KIF81680.1"/>
    </source>
</evidence>
<keyword evidence="1" id="KW-0472">Membrane</keyword>
<dbReference type="AlphaFoldDB" id="A0A0C1YAP1"/>
<sequence length="85" mass="9138">MMALAGSTCIAAFLLIGMTAAQLIQRFLFLSHGGAGISCVLFMRLVTQRRMRDVELLRCVGLAARVDMTSRLGRVVSALLIIGLA</sequence>
<feature type="transmembrane region" description="Helical" evidence="1">
    <location>
        <begin position="31"/>
        <end position="47"/>
    </location>
</feature>
<accession>A0A0C1YAP1</accession>
<dbReference type="EMBL" id="JWJG01000028">
    <property type="protein sequence ID" value="KIF82041.1"/>
    <property type="molecule type" value="Genomic_DNA"/>
</dbReference>
<comment type="caution">
    <text evidence="4">The sequence shown here is derived from an EMBL/GenBank/DDBJ whole genome shotgun (WGS) entry which is preliminary data.</text>
</comment>
<reference evidence="4 5" key="1">
    <citation type="submission" date="2014-12" db="EMBL/GenBank/DDBJ databases">
        <title>Denitrispirillum autotrophicum gen. nov., sp. nov., Denitrifying, Facultatively Autotrophic Bacteria Isolated from Rice Paddy Soil.</title>
        <authorList>
            <person name="Ishii S."/>
            <person name="Ashida N."/>
            <person name="Ohno H."/>
            <person name="Otsuka S."/>
            <person name="Yokota A."/>
            <person name="Senoo K."/>
        </authorList>
    </citation>
    <scope>NUCLEOTIDE SEQUENCE [LARGE SCALE GENOMIC DNA]</scope>
    <source>
        <strain evidence="4 5">TSA66</strain>
    </source>
</reference>
<gene>
    <name evidence="4" type="ORF">TSA66_00480</name>
    <name evidence="2" type="ORF">TSA66_14215</name>
    <name evidence="3" type="ORF">TSA66_16550</name>
</gene>